<feature type="transmembrane region" description="Helical" evidence="1">
    <location>
        <begin position="369"/>
        <end position="390"/>
    </location>
</feature>
<dbReference type="EMBL" id="AP017655">
    <property type="protein sequence ID" value="BAV65345.1"/>
    <property type="molecule type" value="Genomic_DNA"/>
</dbReference>
<dbReference type="InterPro" id="IPR005625">
    <property type="entry name" value="PepSY-ass_TM"/>
</dbReference>
<dbReference type="RefSeq" id="WP_083949182.1">
    <property type="nucleotide sequence ID" value="NZ_AP017655.1"/>
</dbReference>
<keyword evidence="3" id="KW-1185">Reference proteome</keyword>
<dbReference type="KEGG" id="sclo:SCLO_1023050"/>
<feature type="transmembrane region" description="Helical" evidence="1">
    <location>
        <begin position="151"/>
        <end position="176"/>
    </location>
</feature>
<reference evidence="2 3" key="1">
    <citation type="submission" date="2016-10" db="EMBL/GenBank/DDBJ databases">
        <title>Complete Genome Sequence of the Nonylphenol-Degrading Bacterium Sphingobium cloacae JCM 10874T.</title>
        <authorList>
            <person name="Ootsuka M."/>
            <person name="Nishizawa T."/>
            <person name="Ohta H."/>
        </authorList>
    </citation>
    <scope>NUCLEOTIDE SEQUENCE [LARGE SCALE GENOMIC DNA]</scope>
    <source>
        <strain evidence="2 3">JCM 10874</strain>
    </source>
</reference>
<dbReference type="Pfam" id="PF03929">
    <property type="entry name" value="PepSY_TM"/>
    <property type="match status" value="1"/>
</dbReference>
<gene>
    <name evidence="2" type="ORF">SCLO_1023050</name>
</gene>
<sequence>MPKGLRTALVRLHRWMGLGIAIFLVITGLTGSILAFRAPLDHLLNADLLTVSLKPGQKELPIERMIDHAREALPQAEPLFIPLARHPGESLVLLMRPRVGVMAALDYDQAFFDPYDGTLLGTRDSRRSLFDRRSTIGFIYKLHRQLALPPVWGGTILGLVAILWTIDSFAGFALTLPASGGTARKSFWARWKISWTIKPRAPPARRILDLHRAGGLWLWGMLLLFAWSSVMLSAGPVYQAIMERFVVYDEPRRNLPVLPPDQRDMRLDWRDALAAGRRHLPETAHRYGLTIEYESALARDLNRNLYIYYVRSDRDIRDDDGSTGLFIDGRTGELLTLSLPRKDGAAGNAFNQWMYGLHMAQVFGLPYRILVALLGILVSGLSITGIIIWWKKRSARASLRRRDRLSQLPMRQIDVAE</sequence>
<keyword evidence="1" id="KW-1133">Transmembrane helix</keyword>
<feature type="transmembrane region" description="Helical" evidence="1">
    <location>
        <begin position="12"/>
        <end position="36"/>
    </location>
</feature>
<name>A0A1E1F4A1_9SPHN</name>
<keyword evidence="1" id="KW-0812">Transmembrane</keyword>
<dbReference type="AlphaFoldDB" id="A0A1E1F4A1"/>
<dbReference type="Proteomes" id="UP000218272">
    <property type="component" value="Chromosome SCLO_1"/>
</dbReference>
<keyword evidence="1" id="KW-0472">Membrane</keyword>
<organism evidence="2 3">
    <name type="scientific">Sphingobium cloacae</name>
    <dbReference type="NCBI Taxonomy" id="120107"/>
    <lineage>
        <taxon>Bacteria</taxon>
        <taxon>Pseudomonadati</taxon>
        <taxon>Pseudomonadota</taxon>
        <taxon>Alphaproteobacteria</taxon>
        <taxon>Sphingomonadales</taxon>
        <taxon>Sphingomonadaceae</taxon>
        <taxon>Sphingobium</taxon>
    </lineage>
</organism>
<dbReference type="PANTHER" id="PTHR34219:SF5">
    <property type="entry name" value="BLR4505 PROTEIN"/>
    <property type="match status" value="1"/>
</dbReference>
<evidence type="ECO:0000256" key="1">
    <source>
        <dbReference type="SAM" id="Phobius"/>
    </source>
</evidence>
<accession>A0A1E1F4A1</accession>
<dbReference type="PANTHER" id="PTHR34219">
    <property type="entry name" value="IRON-REGULATED INNER MEMBRANE PROTEIN-RELATED"/>
    <property type="match status" value="1"/>
</dbReference>
<feature type="transmembrane region" description="Helical" evidence="1">
    <location>
        <begin position="216"/>
        <end position="238"/>
    </location>
</feature>
<protein>
    <submittedName>
        <fullName evidence="2">Putative iron-regulated membrane protein</fullName>
    </submittedName>
</protein>
<evidence type="ECO:0000313" key="3">
    <source>
        <dbReference type="Proteomes" id="UP000218272"/>
    </source>
</evidence>
<evidence type="ECO:0000313" key="2">
    <source>
        <dbReference type="EMBL" id="BAV65345.1"/>
    </source>
</evidence>
<dbReference type="OrthoDB" id="6307929at2"/>
<proteinExistence type="predicted"/>